<accession>A0A363UMH4</accession>
<evidence type="ECO:0000313" key="2">
    <source>
        <dbReference type="EMBL" id="PWN56613.1"/>
    </source>
</evidence>
<feature type="transmembrane region" description="Helical" evidence="1">
    <location>
        <begin position="286"/>
        <end position="310"/>
    </location>
</feature>
<dbReference type="AlphaFoldDB" id="A0A363UMH4"/>
<sequence>MSRPSPAAPDWWTRDKRWRHHAIRSEAGSNHWLLLGMAAVVFALALPGTLAIPEELRGGNWPILAVLLFDALGAGLGLLALREWLAWRRFGEVEAVLDPWPGAIGGDVAGYFKLRRPLAADHRIRVELTCESRRRGHKKTITRPVWSHALDLQAMQRGEQQLWFHFKVPEELPASEPAGRDYHVWRLTLDVSQPGADLKRQYAIPVLPGPARNRTAEQATRIDTQPLQAALSRLMNIYRSGDRVTLDFRPGRNWVLALPLLLFGLCSIASGGFLATQAGVGSVFELVPGLMAGVFLLVGTGMLLGGLWTLGHRRIVLIDADQVATRVFCFGWPITTRHLPREAVRHLGWQRTGTTQSGRQTAVWHALAVHHRLGKPLRIGDGFKSRQAVEAAAAQLGQLTGLPVAADA</sequence>
<dbReference type="Proteomes" id="UP000251800">
    <property type="component" value="Unassembled WGS sequence"/>
</dbReference>
<feature type="transmembrane region" description="Helical" evidence="1">
    <location>
        <begin position="253"/>
        <end position="274"/>
    </location>
</feature>
<protein>
    <submittedName>
        <fullName evidence="2">Uncharacterized protein</fullName>
    </submittedName>
</protein>
<reference evidence="2 3" key="1">
    <citation type="submission" date="2018-05" db="EMBL/GenBank/DDBJ databases">
        <title>Abyssibacter profundi OUC007T gen. nov., sp. nov, a marine bacterium isolated from seawater of the Mariana Trench.</title>
        <authorList>
            <person name="Zhou S."/>
        </authorList>
    </citation>
    <scope>NUCLEOTIDE SEQUENCE [LARGE SCALE GENOMIC DNA]</scope>
    <source>
        <strain evidence="2 3">OUC007</strain>
    </source>
</reference>
<organism evidence="2 3">
    <name type="scientific">Abyssibacter profundi</name>
    <dbReference type="NCBI Taxonomy" id="2182787"/>
    <lineage>
        <taxon>Bacteria</taxon>
        <taxon>Pseudomonadati</taxon>
        <taxon>Pseudomonadota</taxon>
        <taxon>Gammaproteobacteria</taxon>
        <taxon>Chromatiales</taxon>
        <taxon>Oceanococcaceae</taxon>
        <taxon>Abyssibacter</taxon>
    </lineage>
</organism>
<keyword evidence="1" id="KW-1133">Transmembrane helix</keyword>
<dbReference type="OrthoDB" id="6402665at2"/>
<dbReference type="EMBL" id="QEQK01000005">
    <property type="protein sequence ID" value="PWN56613.1"/>
    <property type="molecule type" value="Genomic_DNA"/>
</dbReference>
<feature type="transmembrane region" description="Helical" evidence="1">
    <location>
        <begin position="61"/>
        <end position="81"/>
    </location>
</feature>
<dbReference type="RefSeq" id="WP_109719807.1">
    <property type="nucleotide sequence ID" value="NZ_QEQK01000005.1"/>
</dbReference>
<evidence type="ECO:0000256" key="1">
    <source>
        <dbReference type="SAM" id="Phobius"/>
    </source>
</evidence>
<keyword evidence="1" id="KW-0812">Transmembrane</keyword>
<evidence type="ECO:0000313" key="3">
    <source>
        <dbReference type="Proteomes" id="UP000251800"/>
    </source>
</evidence>
<proteinExistence type="predicted"/>
<gene>
    <name evidence="2" type="ORF">DEH80_07300</name>
</gene>
<name>A0A363UMH4_9GAMM</name>
<comment type="caution">
    <text evidence="2">The sequence shown here is derived from an EMBL/GenBank/DDBJ whole genome shotgun (WGS) entry which is preliminary data.</text>
</comment>
<keyword evidence="3" id="KW-1185">Reference proteome</keyword>
<keyword evidence="1" id="KW-0472">Membrane</keyword>